<evidence type="ECO:0000256" key="3">
    <source>
        <dbReference type="ARBA" id="ARBA00022692"/>
    </source>
</evidence>
<evidence type="ECO:0000256" key="7">
    <source>
        <dbReference type="SAM" id="Phobius"/>
    </source>
</evidence>
<comment type="similarity">
    <text evidence="2">Belongs to the CD36 family.</text>
</comment>
<dbReference type="EMBL" id="VCGU01000459">
    <property type="protein sequence ID" value="TRY61675.1"/>
    <property type="molecule type" value="Genomic_DNA"/>
</dbReference>
<dbReference type="STRING" id="6832.A0A553N8C9"/>
<feature type="transmembrane region" description="Helical" evidence="7">
    <location>
        <begin position="458"/>
        <end position="483"/>
    </location>
</feature>
<dbReference type="InterPro" id="IPR002159">
    <property type="entry name" value="CD36_fam"/>
</dbReference>
<evidence type="ECO:0008006" key="10">
    <source>
        <dbReference type="Google" id="ProtNLM"/>
    </source>
</evidence>
<keyword evidence="3 7" id="KW-0812">Transmembrane</keyword>
<gene>
    <name evidence="8" type="ORF">TCAL_07973</name>
</gene>
<evidence type="ECO:0000256" key="6">
    <source>
        <dbReference type="ARBA" id="ARBA00023180"/>
    </source>
</evidence>
<evidence type="ECO:0000313" key="8">
    <source>
        <dbReference type="EMBL" id="TRY61675.1"/>
    </source>
</evidence>
<keyword evidence="5 7" id="KW-0472">Membrane</keyword>
<dbReference type="Pfam" id="PF01130">
    <property type="entry name" value="CD36"/>
    <property type="match status" value="1"/>
</dbReference>
<accession>A0A553N8C9</accession>
<protein>
    <recommendedName>
        <fullName evidence="10">Scavenger receptor class B member 1</fullName>
    </recommendedName>
</protein>
<dbReference type="OrthoDB" id="514335at2759"/>
<comment type="caution">
    <text evidence="8">The sequence shown here is derived from an EMBL/GenBank/DDBJ whole genome shotgun (WGS) entry which is preliminary data.</text>
</comment>
<dbReference type="PANTHER" id="PTHR11923:SF93">
    <property type="entry name" value="GH07959P-RELATED"/>
    <property type="match status" value="1"/>
</dbReference>
<dbReference type="OMA" id="YRQTRHW"/>
<evidence type="ECO:0000256" key="4">
    <source>
        <dbReference type="ARBA" id="ARBA00022989"/>
    </source>
</evidence>
<keyword evidence="9" id="KW-1185">Reference proteome</keyword>
<organism evidence="8 9">
    <name type="scientific">Tigriopus californicus</name>
    <name type="common">Marine copepod</name>
    <dbReference type="NCBI Taxonomy" id="6832"/>
    <lineage>
        <taxon>Eukaryota</taxon>
        <taxon>Metazoa</taxon>
        <taxon>Ecdysozoa</taxon>
        <taxon>Arthropoda</taxon>
        <taxon>Crustacea</taxon>
        <taxon>Multicrustacea</taxon>
        <taxon>Hexanauplia</taxon>
        <taxon>Copepoda</taxon>
        <taxon>Harpacticoida</taxon>
        <taxon>Harpacticidae</taxon>
        <taxon>Tigriopus</taxon>
    </lineage>
</organism>
<dbReference type="GO" id="GO:0016020">
    <property type="term" value="C:membrane"/>
    <property type="evidence" value="ECO:0007669"/>
    <property type="project" value="UniProtKB-SubCell"/>
</dbReference>
<dbReference type="AlphaFoldDB" id="A0A553N8C9"/>
<keyword evidence="6" id="KW-0325">Glycoprotein</keyword>
<proteinExistence type="inferred from homology"/>
<sequence>MRCGVCVASFIGLGLTIMSGALLGMYPPIYNHVFENMMKVTPGSYSYGLWHELPIPMFLKIYLFNVTNAQEIMDRKPWDEPIVPKLVEMGPYTFSEAHLKVNEHFEEGTGEKVKFQQVKTWHFMEELSQGSLDDMVTNVDMVALSAADFTRYHSPLLTGILNTFLKATNSKIFQTNSVRDLTFDGYLGPILEAIQNPIFQNLPIPYDRFGWFYPRNNSGEYDGYFQMYTGVDTLDHVGQICEWKNLSTVDPAVYPGQCGQLSGSAGEFFPPKRDKTFVDFFSPDLCRTIRFNYKEEAEVHGISGYRYYLDDELLSNETSLPENSCYNPNPDPTLYLPHGLLNVSTCKFNSPAYVSFPHFYLADEVLVKQFEPGTMVPDPEKHANYLSLMPDTGVPLEVRIRMQINGLVRSLENGQSQIDIYEGLEPLYYPLIWFENLTEVDEEIASLLRILPKLNAGFLWGPIVGLVIGIVILIASVAVQMGLTSRVRGRHGSRKSNSSCQILTVSSPVYPTLDSKPPLKS</sequence>
<comment type="subcellular location">
    <subcellularLocation>
        <location evidence="1">Membrane</location>
    </subcellularLocation>
</comment>
<evidence type="ECO:0000256" key="5">
    <source>
        <dbReference type="ARBA" id="ARBA00023136"/>
    </source>
</evidence>
<keyword evidence="4 7" id="KW-1133">Transmembrane helix</keyword>
<dbReference type="GO" id="GO:0005737">
    <property type="term" value="C:cytoplasm"/>
    <property type="evidence" value="ECO:0007669"/>
    <property type="project" value="TreeGrafter"/>
</dbReference>
<dbReference type="GO" id="GO:0005044">
    <property type="term" value="F:scavenger receptor activity"/>
    <property type="evidence" value="ECO:0007669"/>
    <property type="project" value="TreeGrafter"/>
</dbReference>
<evidence type="ECO:0000256" key="2">
    <source>
        <dbReference type="ARBA" id="ARBA00010532"/>
    </source>
</evidence>
<dbReference type="PRINTS" id="PR01609">
    <property type="entry name" value="CD36FAMILY"/>
</dbReference>
<evidence type="ECO:0000313" key="9">
    <source>
        <dbReference type="Proteomes" id="UP000318571"/>
    </source>
</evidence>
<reference evidence="8 9" key="1">
    <citation type="journal article" date="2018" name="Nat. Ecol. Evol.">
        <title>Genomic signatures of mitonuclear coevolution across populations of Tigriopus californicus.</title>
        <authorList>
            <person name="Barreto F.S."/>
            <person name="Watson E.T."/>
            <person name="Lima T.G."/>
            <person name="Willett C.S."/>
            <person name="Edmands S."/>
            <person name="Li W."/>
            <person name="Burton R.S."/>
        </authorList>
    </citation>
    <scope>NUCLEOTIDE SEQUENCE [LARGE SCALE GENOMIC DNA]</scope>
    <source>
        <strain evidence="8 9">San Diego</strain>
    </source>
</reference>
<evidence type="ECO:0000256" key="1">
    <source>
        <dbReference type="ARBA" id="ARBA00004370"/>
    </source>
</evidence>
<dbReference type="Proteomes" id="UP000318571">
    <property type="component" value="Chromosome 8"/>
</dbReference>
<name>A0A553N8C9_TIGCA</name>
<dbReference type="PANTHER" id="PTHR11923">
    <property type="entry name" value="SCAVENGER RECEPTOR CLASS B TYPE-1 SR-B1"/>
    <property type="match status" value="1"/>
</dbReference>